<comment type="caution">
    <text evidence="7">The sequence shown here is derived from an EMBL/GenBank/DDBJ whole genome shotgun (WGS) entry which is preliminary data.</text>
</comment>
<sequence length="265" mass="28752">MPVQMNEQSDLLYQIMGWAEKQPTIMLLQALERTGSINKAAQSMGIQYRTAWQKICRLNNLLPYPLLSKRIGGSGGGGSVLTDEGRQLLGRIKLLQREFTQFKHFAADNPQEALTTIKTLRRIEMQLSARNVWLGQVTEIKQGAVNSVVHIQLKGNDHITSVITDASVKRLGLTSGSEVMAIVKASNVLLGMDIDPQTISARNILSGIISNIISGVVNDEITIELPGGNTVTSIITSTSVKRLELSIGKPISAIIKASDVLLAIA</sequence>
<feature type="domain" description="Mop" evidence="6">
    <location>
        <begin position="126"/>
        <end position="192"/>
    </location>
</feature>
<keyword evidence="2 5" id="KW-0813">Transport</keyword>
<dbReference type="InterPro" id="IPR036390">
    <property type="entry name" value="WH_DNA-bd_sf"/>
</dbReference>
<comment type="similarity">
    <text evidence="1 5">Belongs to the ModE family.</text>
</comment>
<dbReference type="GO" id="GO:0003700">
    <property type="term" value="F:DNA-binding transcription factor activity"/>
    <property type="evidence" value="ECO:0007669"/>
    <property type="project" value="InterPro"/>
</dbReference>
<feature type="domain" description="Mop" evidence="6">
    <location>
        <begin position="198"/>
        <end position="264"/>
    </location>
</feature>
<dbReference type="InterPro" id="IPR005116">
    <property type="entry name" value="Transp-assoc_OB_typ1"/>
</dbReference>
<dbReference type="NCBIfam" id="TIGR00638">
    <property type="entry name" value="Mop"/>
    <property type="match status" value="2"/>
</dbReference>
<keyword evidence="8" id="KW-1185">Reference proteome</keyword>
<proteinExistence type="inferred from homology"/>
<dbReference type="InterPro" id="IPR036388">
    <property type="entry name" value="WH-like_DNA-bd_sf"/>
</dbReference>
<accession>A0A444IZJ7</accession>
<name>A0A444IZJ7_9BACT</name>
<keyword evidence="3 5" id="KW-0500">Molybdenum</keyword>
<dbReference type="PROSITE" id="PS51866">
    <property type="entry name" value="MOP"/>
    <property type="match status" value="2"/>
</dbReference>
<dbReference type="InterPro" id="IPR016462">
    <property type="entry name" value="ModE"/>
</dbReference>
<evidence type="ECO:0000256" key="4">
    <source>
        <dbReference type="ARBA" id="ARBA00022737"/>
    </source>
</evidence>
<evidence type="ECO:0000313" key="7">
    <source>
        <dbReference type="EMBL" id="RWX46140.1"/>
    </source>
</evidence>
<evidence type="ECO:0000256" key="2">
    <source>
        <dbReference type="ARBA" id="ARBA00022448"/>
    </source>
</evidence>
<organism evidence="7 8">
    <name type="scientific">Candidatus Electrothrix aarhusensis</name>
    <dbReference type="NCBI Taxonomy" id="1859131"/>
    <lineage>
        <taxon>Bacteria</taxon>
        <taxon>Pseudomonadati</taxon>
        <taxon>Thermodesulfobacteriota</taxon>
        <taxon>Desulfobulbia</taxon>
        <taxon>Desulfobulbales</taxon>
        <taxon>Desulfobulbaceae</taxon>
        <taxon>Candidatus Electrothrix</taxon>
    </lineage>
</organism>
<dbReference type="Gene3D" id="1.10.10.10">
    <property type="entry name" value="Winged helix-like DNA-binding domain superfamily/Winged helix DNA-binding domain"/>
    <property type="match status" value="1"/>
</dbReference>
<dbReference type="InterPro" id="IPR000847">
    <property type="entry name" value="LysR_HTH_N"/>
</dbReference>
<evidence type="ECO:0000313" key="8">
    <source>
        <dbReference type="Proteomes" id="UP000287853"/>
    </source>
</evidence>
<evidence type="ECO:0000256" key="3">
    <source>
        <dbReference type="ARBA" id="ARBA00022505"/>
    </source>
</evidence>
<dbReference type="InterPro" id="IPR008995">
    <property type="entry name" value="Mo/tungstate-bd_C_term_dom"/>
</dbReference>
<keyword evidence="4" id="KW-0677">Repeat</keyword>
<dbReference type="PIRSF" id="PIRSF005763">
    <property type="entry name" value="Txn_reg_ModE"/>
    <property type="match status" value="1"/>
</dbReference>
<reference evidence="7 8" key="1">
    <citation type="submission" date="2017-01" db="EMBL/GenBank/DDBJ databases">
        <title>The cable genome- insights into the physiology and evolution of filamentous bacteria capable of sulfide oxidation via long distance electron transfer.</title>
        <authorList>
            <person name="Schreiber L."/>
            <person name="Bjerg J.T."/>
            <person name="Boggild A."/>
            <person name="Van De Vossenberg J."/>
            <person name="Meysman F."/>
            <person name="Nielsen L.P."/>
            <person name="Schramm A."/>
            <person name="Kjeldsen K.U."/>
        </authorList>
    </citation>
    <scope>NUCLEOTIDE SEQUENCE [LARGE SCALE GENOMIC DNA]</scope>
    <source>
        <strain evidence="7">MCF</strain>
    </source>
</reference>
<protein>
    <submittedName>
        <fullName evidence="7">Molybdate transport system regulatory protein</fullName>
    </submittedName>
</protein>
<gene>
    <name evidence="7" type="ORF">H206_00432</name>
</gene>
<evidence type="ECO:0000256" key="1">
    <source>
        <dbReference type="ARBA" id="ARBA00008110"/>
    </source>
</evidence>
<dbReference type="GO" id="GO:0015689">
    <property type="term" value="P:molybdate ion transport"/>
    <property type="evidence" value="ECO:0007669"/>
    <property type="project" value="UniProtKB-UniRule"/>
</dbReference>
<dbReference type="PANTHER" id="PTHR30432">
    <property type="entry name" value="TRANSCRIPTIONAL REGULATOR MODE"/>
    <property type="match status" value="1"/>
</dbReference>
<dbReference type="Gene3D" id="2.40.50.100">
    <property type="match status" value="2"/>
</dbReference>
<dbReference type="Proteomes" id="UP000287853">
    <property type="component" value="Unassembled WGS sequence"/>
</dbReference>
<evidence type="ECO:0000256" key="5">
    <source>
        <dbReference type="PIRNR" id="PIRNR005763"/>
    </source>
</evidence>
<dbReference type="SUPFAM" id="SSF46785">
    <property type="entry name" value="Winged helix' DNA-binding domain"/>
    <property type="match status" value="1"/>
</dbReference>
<dbReference type="SUPFAM" id="SSF50331">
    <property type="entry name" value="MOP-like"/>
    <property type="match status" value="2"/>
</dbReference>
<dbReference type="InterPro" id="IPR051815">
    <property type="entry name" value="Molybdate_resp_trans_reg"/>
</dbReference>
<dbReference type="EMBL" id="MTKO01000069">
    <property type="protein sequence ID" value="RWX46140.1"/>
    <property type="molecule type" value="Genomic_DNA"/>
</dbReference>
<dbReference type="GO" id="GO:0030151">
    <property type="term" value="F:molybdenum ion binding"/>
    <property type="evidence" value="ECO:0007669"/>
    <property type="project" value="UniProtKB-UniRule"/>
</dbReference>
<dbReference type="Pfam" id="PF03459">
    <property type="entry name" value="TOBE"/>
    <property type="match status" value="2"/>
</dbReference>
<dbReference type="Pfam" id="PF00126">
    <property type="entry name" value="HTH_1"/>
    <property type="match status" value="1"/>
</dbReference>
<evidence type="ECO:0000259" key="6">
    <source>
        <dbReference type="PROSITE" id="PS51866"/>
    </source>
</evidence>
<dbReference type="AlphaFoldDB" id="A0A444IZJ7"/>
<dbReference type="InterPro" id="IPR004606">
    <property type="entry name" value="Mop_domain"/>
</dbReference>
<dbReference type="PANTHER" id="PTHR30432:SF1">
    <property type="entry name" value="DNA-BINDING TRANSCRIPTIONAL DUAL REGULATOR MODE"/>
    <property type="match status" value="1"/>
</dbReference>